<sequence>MNATTAASRPCYSGMYGTCHECDAAGSCICGKWTSGHSDFITMDRTRWGGIIYVCATHDVLVTIIWAINLCLACIISYKCISGLKMHVHTAFKKSQHPLRSRSVQVLGLLSASSFSLLGLSATKIASASSLIGFDLLPSIFFCLFNFSAMFTLALHVIHLVEGALSTQESTLGRTRIRDKVRGEARYLLLVCVCCWPFLAAPMLGAFADLVGQPSETLEQVQLLLYNGGAILALVLLLLSLRFASRRIIESIAQSCTALKASLAIAGGGVSAVAEQARGAYGTTDATQYRPAHLEVIADELGKLEAMQRTIQTKTTRLLLAGLFVTLIAAFLSCVPYVWNRFSYVYAVDLAVGQVAGAYPIAVLHEPARTRTSSEPPARSAAVASTELMHIQAV</sequence>
<keyword evidence="1" id="KW-0812">Transmembrane</keyword>
<proteinExistence type="predicted"/>
<evidence type="ECO:0000256" key="1">
    <source>
        <dbReference type="SAM" id="Phobius"/>
    </source>
</evidence>
<gene>
    <name evidence="2" type="ORF">PCAR00345_LOCUS37354</name>
</gene>
<reference evidence="2" key="1">
    <citation type="submission" date="2021-01" db="EMBL/GenBank/DDBJ databases">
        <authorList>
            <person name="Corre E."/>
            <person name="Pelletier E."/>
            <person name="Niang G."/>
            <person name="Scheremetjew M."/>
            <person name="Finn R."/>
            <person name="Kale V."/>
            <person name="Holt S."/>
            <person name="Cochrane G."/>
            <person name="Meng A."/>
            <person name="Brown T."/>
            <person name="Cohen L."/>
        </authorList>
    </citation>
    <scope>NUCLEOTIDE SEQUENCE</scope>
    <source>
        <strain evidence="2">CCMP645</strain>
    </source>
</reference>
<protein>
    <submittedName>
        <fullName evidence="2">Uncharacterized protein</fullName>
    </submittedName>
</protein>
<feature type="transmembrane region" description="Helical" evidence="1">
    <location>
        <begin position="318"/>
        <end position="338"/>
    </location>
</feature>
<feature type="transmembrane region" description="Helical" evidence="1">
    <location>
        <begin position="139"/>
        <end position="166"/>
    </location>
</feature>
<organism evidence="2">
    <name type="scientific">Chrysotila carterae</name>
    <name type="common">Marine alga</name>
    <name type="synonym">Syracosphaera carterae</name>
    <dbReference type="NCBI Taxonomy" id="13221"/>
    <lineage>
        <taxon>Eukaryota</taxon>
        <taxon>Haptista</taxon>
        <taxon>Haptophyta</taxon>
        <taxon>Prymnesiophyceae</taxon>
        <taxon>Isochrysidales</taxon>
        <taxon>Isochrysidaceae</taxon>
        <taxon>Chrysotila</taxon>
    </lineage>
</organism>
<dbReference type="EMBL" id="HBIZ01059681">
    <property type="protein sequence ID" value="CAE0784647.1"/>
    <property type="molecule type" value="Transcribed_RNA"/>
</dbReference>
<accession>A0A7S4C297</accession>
<keyword evidence="1" id="KW-1133">Transmembrane helix</keyword>
<keyword evidence="1" id="KW-0472">Membrane</keyword>
<feature type="transmembrane region" description="Helical" evidence="1">
    <location>
        <begin position="187"/>
        <end position="211"/>
    </location>
</feature>
<name>A0A7S4C297_CHRCT</name>
<feature type="transmembrane region" description="Helical" evidence="1">
    <location>
        <begin position="99"/>
        <end position="119"/>
    </location>
</feature>
<feature type="transmembrane region" description="Helical" evidence="1">
    <location>
        <begin position="51"/>
        <end position="78"/>
    </location>
</feature>
<dbReference type="AlphaFoldDB" id="A0A7S4C297"/>
<feature type="transmembrane region" description="Helical" evidence="1">
    <location>
        <begin position="223"/>
        <end position="241"/>
    </location>
</feature>
<evidence type="ECO:0000313" key="2">
    <source>
        <dbReference type="EMBL" id="CAE0784647.1"/>
    </source>
</evidence>